<feature type="region of interest" description="Disordered" evidence="1">
    <location>
        <begin position="99"/>
        <end position="175"/>
    </location>
</feature>
<feature type="non-terminal residue" evidence="2">
    <location>
        <position position="1"/>
    </location>
</feature>
<feature type="compositionally biased region" description="Polar residues" evidence="1">
    <location>
        <begin position="106"/>
        <end position="126"/>
    </location>
</feature>
<feature type="compositionally biased region" description="Basic and acidic residues" evidence="1">
    <location>
        <begin position="138"/>
        <end position="155"/>
    </location>
</feature>
<evidence type="ECO:0000256" key="1">
    <source>
        <dbReference type="SAM" id="MobiDB-lite"/>
    </source>
</evidence>
<evidence type="ECO:0000313" key="3">
    <source>
        <dbReference type="Proteomes" id="UP000626109"/>
    </source>
</evidence>
<gene>
    <name evidence="2" type="ORF">PGLA2088_LOCUS33533</name>
</gene>
<proteinExistence type="predicted"/>
<comment type="caution">
    <text evidence="2">The sequence shown here is derived from an EMBL/GenBank/DDBJ whole genome shotgun (WGS) entry which is preliminary data.</text>
</comment>
<dbReference type="Proteomes" id="UP000626109">
    <property type="component" value="Unassembled WGS sequence"/>
</dbReference>
<organism evidence="2 3">
    <name type="scientific">Polarella glacialis</name>
    <name type="common">Dinoflagellate</name>
    <dbReference type="NCBI Taxonomy" id="89957"/>
    <lineage>
        <taxon>Eukaryota</taxon>
        <taxon>Sar</taxon>
        <taxon>Alveolata</taxon>
        <taxon>Dinophyceae</taxon>
        <taxon>Suessiales</taxon>
        <taxon>Suessiaceae</taxon>
        <taxon>Polarella</taxon>
    </lineage>
</organism>
<accession>A0A813KKK4</accession>
<sequence length="331" mass="34902">RKTVVGRWRYRASLRGGIRRQRVPGGSGEMAKLHANLLFYGLDEGTWGAPTDSNNYMAAFAPAAAITQSAVWGPGAGGGDSTWGSTAQGSFKEAEVYATASPARSEATTASNPKVMWTGSSRSTTPGALVEQSTDEGSEPKGSDSDSFPEYHDGYSKASASNQMPQQTRAPPSDVASTLQYIMHQSPQVQVSSMHSSPNLSVPAHHSVASAEASAMYSSYMHHEGYMNAHGFGGEGGSPYPYEAMAAGFQAAPSGAASAGAVAGVDGVPSIGSYAHLSGQCSRCCFHPKGRCANGYTCQFCHFDHDKRPRNGKKKRYRRSPDDVGEGPDDD</sequence>
<protein>
    <recommendedName>
        <fullName evidence="4">C3H1-type domain-containing protein</fullName>
    </recommendedName>
</protein>
<dbReference type="AlphaFoldDB" id="A0A813KKK4"/>
<feature type="region of interest" description="Disordered" evidence="1">
    <location>
        <begin position="306"/>
        <end position="331"/>
    </location>
</feature>
<evidence type="ECO:0008006" key="4">
    <source>
        <dbReference type="Google" id="ProtNLM"/>
    </source>
</evidence>
<evidence type="ECO:0000313" key="2">
    <source>
        <dbReference type="EMBL" id="CAE8705112.1"/>
    </source>
</evidence>
<dbReference type="EMBL" id="CAJNNW010030909">
    <property type="protein sequence ID" value="CAE8705112.1"/>
    <property type="molecule type" value="Genomic_DNA"/>
</dbReference>
<feature type="compositionally biased region" description="Polar residues" evidence="1">
    <location>
        <begin position="158"/>
        <end position="175"/>
    </location>
</feature>
<name>A0A813KKK4_POLGL</name>
<reference evidence="2" key="1">
    <citation type="submission" date="2021-02" db="EMBL/GenBank/DDBJ databases">
        <authorList>
            <person name="Dougan E. K."/>
            <person name="Rhodes N."/>
            <person name="Thang M."/>
            <person name="Chan C."/>
        </authorList>
    </citation>
    <scope>NUCLEOTIDE SEQUENCE</scope>
</reference>